<dbReference type="SUPFAM" id="SSF55486">
    <property type="entry name" value="Metalloproteases ('zincins'), catalytic domain"/>
    <property type="match status" value="1"/>
</dbReference>
<comment type="cofactor">
    <cofactor evidence="6">
        <name>Zn(2+)</name>
        <dbReference type="ChEBI" id="CHEBI:29105"/>
    </cofactor>
    <text evidence="6">Binds 1 zinc ion.</text>
</comment>
<keyword evidence="5 6" id="KW-0482">Metalloprotease</keyword>
<dbReference type="Gene3D" id="1.10.1370.10">
    <property type="entry name" value="Neurolysin, domain 3"/>
    <property type="match status" value="1"/>
</dbReference>
<keyword evidence="9" id="KW-1185">Reference proteome</keyword>
<keyword evidence="2 6" id="KW-0479">Metal-binding</keyword>
<dbReference type="Pfam" id="PF01432">
    <property type="entry name" value="Peptidase_M3"/>
    <property type="match status" value="1"/>
</dbReference>
<comment type="caution">
    <text evidence="8">The sequence shown here is derived from an EMBL/GenBank/DDBJ whole genome shotgun (WGS) entry which is preliminary data.</text>
</comment>
<sequence>YYSYLYAKCFAATIWKKLCQEDSLSPIAGSALRTKFLQHGGARAPAVILNDLVPDGIYRYYDGGIIPDISSLCEEMELGKEHQQKLHLFGGILKSGKLSDDFFSWDPIPNFDQSELV</sequence>
<evidence type="ECO:0000256" key="5">
    <source>
        <dbReference type="ARBA" id="ARBA00023049"/>
    </source>
</evidence>
<dbReference type="GO" id="GO:0006508">
    <property type="term" value="P:proteolysis"/>
    <property type="evidence" value="ECO:0007669"/>
    <property type="project" value="UniProtKB-KW"/>
</dbReference>
<dbReference type="GO" id="GO:0046872">
    <property type="term" value="F:metal ion binding"/>
    <property type="evidence" value="ECO:0007669"/>
    <property type="project" value="UniProtKB-UniRule"/>
</dbReference>
<evidence type="ECO:0000256" key="3">
    <source>
        <dbReference type="ARBA" id="ARBA00022801"/>
    </source>
</evidence>
<dbReference type="GO" id="GO:0004222">
    <property type="term" value="F:metalloendopeptidase activity"/>
    <property type="evidence" value="ECO:0007669"/>
    <property type="project" value="InterPro"/>
</dbReference>
<comment type="similarity">
    <text evidence="6">Belongs to the peptidase M3 family.</text>
</comment>
<keyword evidence="1 6" id="KW-0645">Protease</keyword>
<evidence type="ECO:0000256" key="1">
    <source>
        <dbReference type="ARBA" id="ARBA00022670"/>
    </source>
</evidence>
<dbReference type="Proteomes" id="UP000265520">
    <property type="component" value="Unassembled WGS sequence"/>
</dbReference>
<feature type="non-terminal residue" evidence="8">
    <location>
        <position position="1"/>
    </location>
</feature>
<evidence type="ECO:0000256" key="6">
    <source>
        <dbReference type="RuleBase" id="RU003435"/>
    </source>
</evidence>
<evidence type="ECO:0000256" key="2">
    <source>
        <dbReference type="ARBA" id="ARBA00022723"/>
    </source>
</evidence>
<protein>
    <submittedName>
        <fullName evidence="8">Mitochondrial-like intermediate peptidase-like</fullName>
    </submittedName>
</protein>
<dbReference type="AlphaFoldDB" id="A0A392NIK6"/>
<organism evidence="8 9">
    <name type="scientific">Trifolium medium</name>
    <dbReference type="NCBI Taxonomy" id="97028"/>
    <lineage>
        <taxon>Eukaryota</taxon>
        <taxon>Viridiplantae</taxon>
        <taxon>Streptophyta</taxon>
        <taxon>Embryophyta</taxon>
        <taxon>Tracheophyta</taxon>
        <taxon>Spermatophyta</taxon>
        <taxon>Magnoliopsida</taxon>
        <taxon>eudicotyledons</taxon>
        <taxon>Gunneridae</taxon>
        <taxon>Pentapetalae</taxon>
        <taxon>rosids</taxon>
        <taxon>fabids</taxon>
        <taxon>Fabales</taxon>
        <taxon>Fabaceae</taxon>
        <taxon>Papilionoideae</taxon>
        <taxon>50 kb inversion clade</taxon>
        <taxon>NPAAA clade</taxon>
        <taxon>Hologalegina</taxon>
        <taxon>IRL clade</taxon>
        <taxon>Trifolieae</taxon>
        <taxon>Trifolium</taxon>
    </lineage>
</organism>
<reference evidence="8 9" key="1">
    <citation type="journal article" date="2018" name="Front. Plant Sci.">
        <title>Red Clover (Trifolium pratense) and Zigzag Clover (T. medium) - A Picture of Genomic Similarities and Differences.</title>
        <authorList>
            <person name="Dluhosova J."/>
            <person name="Istvanek J."/>
            <person name="Nedelnik J."/>
            <person name="Repkova J."/>
        </authorList>
    </citation>
    <scope>NUCLEOTIDE SEQUENCE [LARGE SCALE GENOMIC DNA]</scope>
    <source>
        <strain evidence="9">cv. 10/8</strain>
        <tissue evidence="8">Leaf</tissue>
    </source>
</reference>
<feature type="domain" description="Peptidase M3A/M3B catalytic" evidence="7">
    <location>
        <begin position="1"/>
        <end position="51"/>
    </location>
</feature>
<dbReference type="EMBL" id="LXQA010039321">
    <property type="protein sequence ID" value="MCH99079.1"/>
    <property type="molecule type" value="Genomic_DNA"/>
</dbReference>
<accession>A0A392NIK6</accession>
<dbReference type="InterPro" id="IPR001567">
    <property type="entry name" value="Pept_M3A_M3B_dom"/>
</dbReference>
<evidence type="ECO:0000256" key="4">
    <source>
        <dbReference type="ARBA" id="ARBA00022833"/>
    </source>
</evidence>
<evidence type="ECO:0000259" key="7">
    <source>
        <dbReference type="Pfam" id="PF01432"/>
    </source>
</evidence>
<keyword evidence="4 6" id="KW-0862">Zinc</keyword>
<evidence type="ECO:0000313" key="8">
    <source>
        <dbReference type="EMBL" id="MCH99079.1"/>
    </source>
</evidence>
<dbReference type="InterPro" id="IPR024077">
    <property type="entry name" value="Neurolysin/TOP_dom2"/>
</dbReference>
<proteinExistence type="inferred from homology"/>
<keyword evidence="3 6" id="KW-0378">Hydrolase</keyword>
<name>A0A392NIK6_9FABA</name>
<evidence type="ECO:0000313" key="9">
    <source>
        <dbReference type="Proteomes" id="UP000265520"/>
    </source>
</evidence>